<dbReference type="PANTHER" id="PTHR31589">
    <property type="entry name" value="PROTEIN, PUTATIVE (DUF239)-RELATED-RELATED"/>
    <property type="match status" value="1"/>
</dbReference>
<dbReference type="Proteomes" id="UP000019116">
    <property type="component" value="Chromosome 6A"/>
</dbReference>
<dbReference type="Gramene" id="TraesLDM6A03G03258290.1">
    <property type="protein sequence ID" value="TraesLDM6A03G03258290.1"/>
    <property type="gene ID" value="TraesLDM6A03G03258290"/>
</dbReference>
<organism evidence="3">
    <name type="scientific">Triticum aestivum</name>
    <name type="common">Wheat</name>
    <dbReference type="NCBI Taxonomy" id="4565"/>
    <lineage>
        <taxon>Eukaryota</taxon>
        <taxon>Viridiplantae</taxon>
        <taxon>Streptophyta</taxon>
        <taxon>Embryophyta</taxon>
        <taxon>Tracheophyta</taxon>
        <taxon>Spermatophyta</taxon>
        <taxon>Magnoliopsida</taxon>
        <taxon>Liliopsida</taxon>
        <taxon>Poales</taxon>
        <taxon>Poaceae</taxon>
        <taxon>BOP clade</taxon>
        <taxon>Pooideae</taxon>
        <taxon>Triticodae</taxon>
        <taxon>Triticeae</taxon>
        <taxon>Triticinae</taxon>
        <taxon>Triticum</taxon>
    </lineage>
</organism>
<dbReference type="PROSITE" id="PS52045">
    <property type="entry name" value="NEPROSIN_PEP_CD"/>
    <property type="match status" value="1"/>
</dbReference>
<reference evidence="3" key="1">
    <citation type="submission" date="2018-08" db="EMBL/GenBank/DDBJ databases">
        <authorList>
            <person name="Rossello M."/>
        </authorList>
    </citation>
    <scope>NUCLEOTIDE SEQUENCE [LARGE SCALE GENOMIC DNA]</scope>
    <source>
        <strain evidence="3">cv. Chinese Spring</strain>
    </source>
</reference>
<evidence type="ECO:0000313" key="4">
    <source>
        <dbReference type="Proteomes" id="UP000019116"/>
    </source>
</evidence>
<feature type="chain" id="PRO_5043178260" description="Neprosin PEP catalytic domain-containing protein" evidence="1">
    <location>
        <begin position="18"/>
        <end position="299"/>
    </location>
</feature>
<dbReference type="PANTHER" id="PTHR31589:SF244">
    <property type="entry name" value="OS06G0670633 PROTEIN"/>
    <property type="match status" value="1"/>
</dbReference>
<reference evidence="3" key="2">
    <citation type="submission" date="2018-10" db="UniProtKB">
        <authorList>
            <consortium name="EnsemblPlants"/>
        </authorList>
    </citation>
    <scope>IDENTIFICATION</scope>
</reference>
<dbReference type="Gramene" id="TraesJUL6A03G03276420.1">
    <property type="protein sequence ID" value="TraesJUL6A03G03276420.1"/>
    <property type="gene ID" value="TraesJUL6A03G03276420"/>
</dbReference>
<sequence length="299" mass="33363">MMKHVYIFLVLFALCLGKVSMTWCHNTYLRRHKQLEKGASSSERIISIEAELQEGQIVEHIAAYQTTPNSTTTLYGAMATLDVYESLAVKAGQIVSAEIWVENYQKEKPNDVNVVQVGWNIQPSYYGDNKTHFLIGWTANGNKTKGCFDLKCDGFVLVKNPPITPGGTLEGKTKISIKIFKSKRNGDWWLHFAHVGEKFAPVGFWPRSLFQSLSDHANYVTWGGYTSSLVRTPSPPMGNGRWPGGDSASFQNVQYVNNDGHGYLPMPNLHSRVTDTACYRVSEFMTDKFSYGGPGGCVN</sequence>
<dbReference type="Gramene" id="TraesCS6A03G0113300.1">
    <property type="protein sequence ID" value="TraesCS6A03G0113300.1.CDS"/>
    <property type="gene ID" value="TraesCS6A03G0113300"/>
</dbReference>
<dbReference type="Gramene" id="TraesLAC6A03G03205380.1">
    <property type="protein sequence ID" value="TraesLAC6A03G03205380.1"/>
    <property type="gene ID" value="TraesLAC6A03G03205380"/>
</dbReference>
<name>A0A3B6NKN4_WHEAT</name>
<dbReference type="Gramene" id="TraesJAG6A03G03247070.1">
    <property type="protein sequence ID" value="TraesJAG6A03G03247070.1"/>
    <property type="gene ID" value="TraesJAG6A03G03247070"/>
</dbReference>
<evidence type="ECO:0000259" key="2">
    <source>
        <dbReference type="PROSITE" id="PS52045"/>
    </source>
</evidence>
<dbReference type="EnsemblPlants" id="TraesCS6A02G050900.1">
    <property type="protein sequence ID" value="TraesCS6A02G050900.1"/>
    <property type="gene ID" value="TraesCS6A02G050900"/>
</dbReference>
<dbReference type="AlphaFoldDB" id="A0A3B6NKN4"/>
<dbReference type="Gramene" id="TraesSTA6A03G03240300.1">
    <property type="protein sequence ID" value="TraesSTA6A03G03240300.1"/>
    <property type="gene ID" value="TraesSTA6A03G03240300"/>
</dbReference>
<proteinExistence type="predicted"/>
<dbReference type="STRING" id="4565.A0A3B6NKN4"/>
<dbReference type="OrthoDB" id="663807at2759"/>
<dbReference type="Gramene" id="TraesCS6A02G050900.1">
    <property type="protein sequence ID" value="TraesCS6A02G050900.1"/>
    <property type="gene ID" value="TraesCS6A02G050900"/>
</dbReference>
<feature type="signal peptide" evidence="1">
    <location>
        <begin position="1"/>
        <end position="17"/>
    </location>
</feature>
<evidence type="ECO:0000313" key="3">
    <source>
        <dbReference type="EnsemblPlants" id="TraesCS6A02G050900.1"/>
    </source>
</evidence>
<evidence type="ECO:0000256" key="1">
    <source>
        <dbReference type="SAM" id="SignalP"/>
    </source>
</evidence>
<keyword evidence="4" id="KW-1185">Reference proteome</keyword>
<dbReference type="SMR" id="A0A3B6NKN4"/>
<dbReference type="Pfam" id="PF03080">
    <property type="entry name" value="Neprosin"/>
    <property type="match status" value="1"/>
</dbReference>
<dbReference type="Gramene" id="TraesMAC6A03G03249170.1">
    <property type="protein sequence ID" value="TraesMAC6A03G03249170.1"/>
    <property type="gene ID" value="TraesMAC6A03G03249170"/>
</dbReference>
<dbReference type="InterPro" id="IPR053168">
    <property type="entry name" value="Glutamic_endopeptidase"/>
</dbReference>
<keyword evidence="1" id="KW-0732">Signal</keyword>
<dbReference type="OMA" id="WRIAICC"/>
<gene>
    <name evidence="3" type="primary">LOC123135690</name>
</gene>
<protein>
    <recommendedName>
        <fullName evidence="2">Neprosin PEP catalytic domain-containing protein</fullName>
    </recommendedName>
</protein>
<dbReference type="Gene3D" id="3.90.1320.10">
    <property type="entry name" value="Outer-capsid protein sigma 3, large lobe"/>
    <property type="match status" value="1"/>
</dbReference>
<dbReference type="InterPro" id="IPR004314">
    <property type="entry name" value="Neprosin"/>
</dbReference>
<accession>A0A3B6NKN4</accession>
<feature type="domain" description="Neprosin PEP catalytic" evidence="2">
    <location>
        <begin position="54"/>
        <end position="298"/>
    </location>
</feature>